<evidence type="ECO:0000256" key="5">
    <source>
        <dbReference type="ARBA" id="ARBA00022842"/>
    </source>
</evidence>
<keyword evidence="10" id="KW-0548">Nucleotidyltransferase</keyword>
<dbReference type="InterPro" id="IPR029044">
    <property type="entry name" value="Nucleotide-diphossugar_trans"/>
</dbReference>
<dbReference type="InterPro" id="IPR013482">
    <property type="entry name" value="Molybde_CF_guanTrfase"/>
</dbReference>
<comment type="function">
    <text evidence="8">Transfers a GMP moiety from GTP to Mo-molybdopterin (Mo-MPT) cofactor (Moco or molybdenum cofactor) to form Mo-molybdopterin guanine dinucleotide (Mo-MGD) cofactor.</text>
</comment>
<dbReference type="Gene3D" id="3.90.550.10">
    <property type="entry name" value="Spore Coat Polysaccharide Biosynthesis Protein SpsA, Chain A"/>
    <property type="match status" value="1"/>
</dbReference>
<evidence type="ECO:0000256" key="4">
    <source>
        <dbReference type="ARBA" id="ARBA00022741"/>
    </source>
</evidence>
<comment type="catalytic activity">
    <reaction evidence="8">
        <text>Mo-molybdopterin + GTP + H(+) = Mo-molybdopterin guanine dinucleotide + diphosphate</text>
        <dbReference type="Rhea" id="RHEA:34243"/>
        <dbReference type="ChEBI" id="CHEBI:15378"/>
        <dbReference type="ChEBI" id="CHEBI:33019"/>
        <dbReference type="ChEBI" id="CHEBI:37565"/>
        <dbReference type="ChEBI" id="CHEBI:71302"/>
        <dbReference type="ChEBI" id="CHEBI:71310"/>
        <dbReference type="EC" id="2.7.7.77"/>
    </reaction>
</comment>
<comment type="domain">
    <text evidence="8">The N-terminal domain determines nucleotide recognition and specific binding, while the C-terminal domain determines the specific binding to the target protein.</text>
</comment>
<evidence type="ECO:0000259" key="9">
    <source>
        <dbReference type="Pfam" id="PF12804"/>
    </source>
</evidence>
<evidence type="ECO:0000256" key="7">
    <source>
        <dbReference type="ARBA" id="ARBA00023150"/>
    </source>
</evidence>
<keyword evidence="5 8" id="KW-0460">Magnesium</keyword>
<keyword evidence="4 8" id="KW-0547">Nucleotide-binding</keyword>
<dbReference type="Pfam" id="PF12804">
    <property type="entry name" value="NTP_transf_3"/>
    <property type="match status" value="1"/>
</dbReference>
<dbReference type="GO" id="GO:0016779">
    <property type="term" value="F:nucleotidyltransferase activity"/>
    <property type="evidence" value="ECO:0007669"/>
    <property type="project" value="UniProtKB-KW"/>
</dbReference>
<dbReference type="HAMAP" id="MF_00316">
    <property type="entry name" value="MobA"/>
    <property type="match status" value="1"/>
</dbReference>
<dbReference type="Proteomes" id="UP000823123">
    <property type="component" value="Unassembled WGS sequence"/>
</dbReference>
<dbReference type="RefSeq" id="WP_201275665.1">
    <property type="nucleotide sequence ID" value="NZ_JACVDA010000013.1"/>
</dbReference>
<organism evidence="10 11">
    <name type="scientific">Parvimonas parva</name>
    <dbReference type="NCBI Taxonomy" id="2769485"/>
    <lineage>
        <taxon>Bacteria</taxon>
        <taxon>Bacillati</taxon>
        <taxon>Bacillota</taxon>
        <taxon>Tissierellia</taxon>
        <taxon>Tissierellales</taxon>
        <taxon>Peptoniphilaceae</taxon>
        <taxon>Parvimonas</taxon>
    </lineage>
</organism>
<comment type="caution">
    <text evidence="8">Lacks conserved residue(s) required for the propagation of feature annotation.</text>
</comment>
<evidence type="ECO:0000256" key="1">
    <source>
        <dbReference type="ARBA" id="ARBA00022490"/>
    </source>
</evidence>
<keyword evidence="7 8" id="KW-0501">Molybdenum cofactor biosynthesis</keyword>
<reference evidence="10 11" key="1">
    <citation type="submission" date="2020-09" db="EMBL/GenBank/DDBJ databases">
        <title>Parvimonas S3374 sp. nov.</title>
        <authorList>
            <person name="Buhl M."/>
        </authorList>
    </citation>
    <scope>NUCLEOTIDE SEQUENCE [LARGE SCALE GENOMIC DNA]</scope>
    <source>
        <strain evidence="10 11">S3374</strain>
    </source>
</reference>
<dbReference type="CDD" id="cd02503">
    <property type="entry name" value="MobA"/>
    <property type="match status" value="1"/>
</dbReference>
<dbReference type="PANTHER" id="PTHR19136">
    <property type="entry name" value="MOLYBDENUM COFACTOR GUANYLYLTRANSFERASE"/>
    <property type="match status" value="1"/>
</dbReference>
<feature type="binding site" evidence="8">
    <location>
        <position position="19"/>
    </location>
    <ligand>
        <name>GTP</name>
        <dbReference type="ChEBI" id="CHEBI:37565"/>
    </ligand>
</feature>
<keyword evidence="6 8" id="KW-0342">GTP-binding</keyword>
<keyword evidence="1 8" id="KW-0963">Cytoplasm</keyword>
<keyword evidence="3 8" id="KW-0479">Metal-binding</keyword>
<comment type="caution">
    <text evidence="10">The sequence shown here is derived from an EMBL/GenBank/DDBJ whole genome shotgun (WGS) entry which is preliminary data.</text>
</comment>
<dbReference type="InterPro" id="IPR025877">
    <property type="entry name" value="MobA-like_NTP_Trfase"/>
</dbReference>
<dbReference type="EC" id="2.7.7.77" evidence="8"/>
<evidence type="ECO:0000256" key="6">
    <source>
        <dbReference type="ARBA" id="ARBA00023134"/>
    </source>
</evidence>
<proteinExistence type="inferred from homology"/>
<dbReference type="SUPFAM" id="SSF53448">
    <property type="entry name" value="Nucleotide-diphospho-sugar transferases"/>
    <property type="match status" value="1"/>
</dbReference>
<comment type="similarity">
    <text evidence="8">Belongs to the MobA family.</text>
</comment>
<dbReference type="EMBL" id="JACVDA010000013">
    <property type="protein sequence ID" value="MBK1468750.1"/>
    <property type="molecule type" value="Genomic_DNA"/>
</dbReference>
<accession>A0ABS1CBC1</accession>
<feature type="binding site" evidence="8">
    <location>
        <begin position="7"/>
        <end position="9"/>
    </location>
    <ligand>
        <name>GTP</name>
        <dbReference type="ChEBI" id="CHEBI:37565"/>
    </ligand>
</feature>
<feature type="domain" description="MobA-like NTP transferase" evidence="9">
    <location>
        <begin position="4"/>
        <end position="149"/>
    </location>
</feature>
<evidence type="ECO:0000256" key="2">
    <source>
        <dbReference type="ARBA" id="ARBA00022679"/>
    </source>
</evidence>
<gene>
    <name evidence="8" type="primary">mobA</name>
    <name evidence="10" type="ORF">IBJ83_05400</name>
</gene>
<evidence type="ECO:0000313" key="11">
    <source>
        <dbReference type="Proteomes" id="UP000823123"/>
    </source>
</evidence>
<name>A0ABS1CBC1_9FIRM</name>
<keyword evidence="11" id="KW-1185">Reference proteome</keyword>
<feature type="binding site" evidence="8">
    <location>
        <position position="64"/>
    </location>
    <ligand>
        <name>GTP</name>
        <dbReference type="ChEBI" id="CHEBI:37565"/>
    </ligand>
</feature>
<sequence>MINCIILAGGNSRRMTFPKEFIEIDEKYLVHNSIEILKNIFEDIIVVSNNKEHYKDLKVKVVRDIFYKKGPLAGLHSGLCYSESEFSFLTACDMPNINEDFIRFLISKLDKNFDGVICVSKENKLLPMNAIYKNSLKENLREELLKDHRKFVKFIEDNKFKTIPYEDWEKFDKQNIFENLNTISELEKFKMEKNNKII</sequence>
<evidence type="ECO:0000313" key="10">
    <source>
        <dbReference type="EMBL" id="MBK1468750.1"/>
    </source>
</evidence>
<protein>
    <recommendedName>
        <fullName evidence="8">Probable molybdenum cofactor guanylyltransferase</fullName>
        <shortName evidence="8">MoCo guanylyltransferase</shortName>
        <ecNumber evidence="8">2.7.7.77</ecNumber>
    </recommendedName>
    <alternativeName>
        <fullName evidence="8">GTP:molybdopterin guanylyltransferase</fullName>
    </alternativeName>
    <alternativeName>
        <fullName evidence="8">Mo-MPT guanylyltransferase</fullName>
    </alternativeName>
    <alternativeName>
        <fullName evidence="8">Molybdopterin guanylyltransferase</fullName>
    </alternativeName>
    <alternativeName>
        <fullName evidence="8">Molybdopterin-guanine dinucleotide synthase</fullName>
        <shortName evidence="8">MGD synthase</shortName>
    </alternativeName>
</protein>
<keyword evidence="2 8" id="KW-0808">Transferase</keyword>
<evidence type="ECO:0000256" key="3">
    <source>
        <dbReference type="ARBA" id="ARBA00022723"/>
    </source>
</evidence>
<evidence type="ECO:0000256" key="8">
    <source>
        <dbReference type="HAMAP-Rule" id="MF_00316"/>
    </source>
</evidence>
<dbReference type="PANTHER" id="PTHR19136:SF81">
    <property type="entry name" value="MOLYBDENUM COFACTOR GUANYLYLTRANSFERASE"/>
    <property type="match status" value="1"/>
</dbReference>
<comment type="cofactor">
    <cofactor evidence="8">
        <name>Mg(2+)</name>
        <dbReference type="ChEBI" id="CHEBI:18420"/>
    </cofactor>
</comment>
<feature type="binding site" evidence="8">
    <location>
        <position position="93"/>
    </location>
    <ligand>
        <name>GTP</name>
        <dbReference type="ChEBI" id="CHEBI:37565"/>
    </ligand>
</feature>
<feature type="binding site" evidence="8">
    <location>
        <position position="93"/>
    </location>
    <ligand>
        <name>Mg(2+)</name>
        <dbReference type="ChEBI" id="CHEBI:18420"/>
    </ligand>
</feature>
<comment type="subcellular location">
    <subcellularLocation>
        <location evidence="8">Cytoplasm</location>
    </subcellularLocation>
</comment>